<evidence type="ECO:0000313" key="1">
    <source>
        <dbReference type="EMBL" id="CDQ03470.1"/>
    </source>
</evidence>
<accession>A0A1I9G6E1</accession>
<dbReference type="EMBL" id="LN856769">
    <property type="protein sequence ID" value="CDQ03470.1"/>
    <property type="molecule type" value="Genomic_DNA"/>
</dbReference>
<reference evidence="1" key="2">
    <citation type="submission" date="2012-12" db="EMBL/GenBank/DDBJ databases">
        <authorList>
            <consortium name="WormBase Consortium"/>
            <person name="Ghedin E."/>
            <person name="Paulini M."/>
        </authorList>
    </citation>
    <scope>NUCLEOTIDE SEQUENCE</scope>
    <source>
        <strain evidence="1">FR3</strain>
    </source>
</reference>
<organism evidence="1">
    <name type="scientific">Brugia malayi</name>
    <name type="common">Filarial nematode worm</name>
    <dbReference type="NCBI Taxonomy" id="6279"/>
    <lineage>
        <taxon>Eukaryota</taxon>
        <taxon>Metazoa</taxon>
        <taxon>Ecdysozoa</taxon>
        <taxon>Nematoda</taxon>
        <taxon>Chromadorea</taxon>
        <taxon>Rhabditida</taxon>
        <taxon>Spirurina</taxon>
        <taxon>Spiruromorpha</taxon>
        <taxon>Filarioidea</taxon>
        <taxon>Onchocercidae</taxon>
        <taxon>Brugia</taxon>
    </lineage>
</organism>
<dbReference type="AlphaFoldDB" id="A0A1I9G6E1"/>
<name>A0A1I9G6E1_BRUMA</name>
<protein>
    <submittedName>
        <fullName evidence="1">Bm1178, isoform b</fullName>
    </submittedName>
</protein>
<reference evidence="1" key="1">
    <citation type="journal article" date="2007" name="Science">
        <title>Draft genome of the filarial nematode parasite Brugia malayi.</title>
        <authorList>
            <person name="Ghedin E."/>
            <person name="Wang S."/>
            <person name="Spiro D."/>
            <person name="Caler E."/>
            <person name="Zhao Q."/>
            <person name="Crabtree J."/>
            <person name="Allen J.E."/>
            <person name="Delcher A.L."/>
            <person name="Guiliano D.B."/>
            <person name="Miranda-Saavedra D."/>
            <person name="Angiuoli S.V."/>
            <person name="Creasy T."/>
            <person name="Amedeo P."/>
            <person name="Haas B."/>
            <person name="El-Sayed N.M."/>
            <person name="Wortman J.R."/>
            <person name="Feldblyum T."/>
            <person name="Tallon L."/>
            <person name="Schatz M."/>
            <person name="Shumway M."/>
            <person name="Koo H."/>
            <person name="Salzberg S.L."/>
            <person name="Schobel S."/>
            <person name="Pertea M."/>
            <person name="Pop M."/>
            <person name="White O."/>
            <person name="Barton G.J."/>
            <person name="Carlow C.K."/>
            <person name="Crawford M.J."/>
            <person name="Daub J."/>
            <person name="Dimmic M.W."/>
            <person name="Estes C.F."/>
            <person name="Foster J.M."/>
            <person name="Ganatra M."/>
            <person name="Gregory W.F."/>
            <person name="Johnson N.M."/>
            <person name="Jin J."/>
            <person name="Komuniecki R."/>
            <person name="Korf I."/>
            <person name="Kumar S."/>
            <person name="Laney S."/>
            <person name="Li B.W."/>
            <person name="Li W."/>
            <person name="Lindblom T.H."/>
            <person name="Lustigman S."/>
            <person name="Ma D."/>
            <person name="Maina C.V."/>
            <person name="Martin D.M."/>
            <person name="McCarter J.P."/>
            <person name="McReynolds L."/>
            <person name="Mitreva M."/>
            <person name="Nutman T.B."/>
            <person name="Parkinson J."/>
            <person name="Peregrin-Alvarez J.M."/>
            <person name="Poole C."/>
            <person name="Ren Q."/>
            <person name="Saunders L."/>
            <person name="Sluder A.E."/>
            <person name="Smith K."/>
            <person name="Stanke M."/>
            <person name="Unnasch T.R."/>
            <person name="Ware J."/>
            <person name="Wei A.D."/>
            <person name="Weil G."/>
            <person name="Williams D.J."/>
            <person name="Zhang Y."/>
            <person name="Williams S.A."/>
            <person name="Fraser-Liggett C."/>
            <person name="Slatko B."/>
            <person name="Blaxter M.L."/>
            <person name="Scott A.L."/>
        </authorList>
    </citation>
    <scope>NUCLEOTIDE SEQUENCE</scope>
    <source>
        <strain evidence="1">FR3</strain>
    </source>
</reference>
<proteinExistence type="predicted"/>
<gene>
    <name evidence="1" type="primary">Bm1178</name>
    <name evidence="1" type="ORF">BM_Bm1178</name>
</gene>
<sequence length="39" mass="4596">MQNPPMPEFSLRPSRGFPVRLERRLSMTNPTRSVQQIIQ</sequence>